<keyword evidence="4" id="KW-1185">Reference proteome</keyword>
<dbReference type="Proteomes" id="UP000192738">
    <property type="component" value="Unassembled WGS sequence"/>
</dbReference>
<organism evidence="3 4">
    <name type="scientific">Sporomusa malonica</name>
    <dbReference type="NCBI Taxonomy" id="112901"/>
    <lineage>
        <taxon>Bacteria</taxon>
        <taxon>Bacillati</taxon>
        <taxon>Bacillota</taxon>
        <taxon>Negativicutes</taxon>
        <taxon>Selenomonadales</taxon>
        <taxon>Sporomusaceae</taxon>
        <taxon>Sporomusa</taxon>
    </lineage>
</organism>
<dbReference type="OrthoDB" id="41906at2"/>
<dbReference type="EMBL" id="FWXI01000003">
    <property type="protein sequence ID" value="SMC45264.1"/>
    <property type="molecule type" value="Genomic_DNA"/>
</dbReference>
<evidence type="ECO:0000313" key="4">
    <source>
        <dbReference type="Proteomes" id="UP000192738"/>
    </source>
</evidence>
<comment type="similarity">
    <text evidence="1">Belongs to the UPF0597 family.</text>
</comment>
<evidence type="ECO:0000313" key="3">
    <source>
        <dbReference type="EMBL" id="SMC45264.1"/>
    </source>
</evidence>
<protein>
    <recommendedName>
        <fullName evidence="1">UPF0597 protein SAMN04488500_103122</fullName>
    </recommendedName>
</protein>
<proteinExistence type="inferred from homology"/>
<dbReference type="RefSeq" id="WP_084574472.1">
    <property type="nucleotide sequence ID" value="NZ_CP155572.1"/>
</dbReference>
<feature type="domain" description="Serine dehydratase-like alpha subunit" evidence="2">
    <location>
        <begin position="142"/>
        <end position="416"/>
    </location>
</feature>
<dbReference type="Pfam" id="PF03313">
    <property type="entry name" value="SDH_alpha"/>
    <property type="match status" value="1"/>
</dbReference>
<dbReference type="HAMAP" id="MF_01845">
    <property type="entry name" value="UPF0597"/>
    <property type="match status" value="1"/>
</dbReference>
<dbReference type="GO" id="GO:0019450">
    <property type="term" value="P:L-cysteine catabolic process to pyruvate"/>
    <property type="evidence" value="ECO:0007669"/>
    <property type="project" value="TreeGrafter"/>
</dbReference>
<dbReference type="AlphaFoldDB" id="A0A1W1ZA37"/>
<name>A0A1W1ZA37_9FIRM</name>
<dbReference type="PANTHER" id="PTHR30501:SF2">
    <property type="entry name" value="UPF0597 PROTEIN YHAM"/>
    <property type="match status" value="1"/>
</dbReference>
<reference evidence="3 4" key="1">
    <citation type="submission" date="2017-04" db="EMBL/GenBank/DDBJ databases">
        <authorList>
            <person name="Afonso C.L."/>
            <person name="Miller P.J."/>
            <person name="Scott M.A."/>
            <person name="Spackman E."/>
            <person name="Goraichik I."/>
            <person name="Dimitrov K.M."/>
            <person name="Suarez D.L."/>
            <person name="Swayne D.E."/>
        </authorList>
    </citation>
    <scope>NUCLEOTIDE SEQUENCE [LARGE SCALE GENOMIC DNA]</scope>
    <source>
        <strain evidence="3 4">DSM 5090</strain>
    </source>
</reference>
<dbReference type="GO" id="GO:0080146">
    <property type="term" value="F:L-cysteine desulfhydrase activity"/>
    <property type="evidence" value="ECO:0007669"/>
    <property type="project" value="TreeGrafter"/>
</dbReference>
<dbReference type="PANTHER" id="PTHR30501">
    <property type="entry name" value="UPF0597 PROTEIN YHAM"/>
    <property type="match status" value="1"/>
</dbReference>
<dbReference type="STRING" id="112901.SAMN04488500_103122"/>
<evidence type="ECO:0000259" key="2">
    <source>
        <dbReference type="Pfam" id="PF03313"/>
    </source>
</evidence>
<evidence type="ECO:0000256" key="1">
    <source>
        <dbReference type="HAMAP-Rule" id="MF_01845"/>
    </source>
</evidence>
<gene>
    <name evidence="3" type="ORF">SAMN04488500_103122</name>
</gene>
<sequence length="421" mass="45098">MDKMKYDNYVTILKGELIPAMGCTEPIAIAFTAAKAREVLGRTPEQMVVRCSGNIIKNVKGVVVPNSGGQKGVEVAAILGIVAGKPELELEAISQVKQEDIDKTRTLYSQGICSCELEEGEENLFIRAELTAGQETAAVEVRTKHNHIARIEKNGQLIFEKPDIAIQESGDKSNLNIRDILQFANEVNLDDIREIIGRQIKYNSAISEEGLTNKWGAQVGQTFLKFGSNDVRIRARAAAAAGSDARMNGCALPVVINSGSGNQGITCTMPVVVYAEEIGVDEDTLYRALVLTNLLSLHQKRYIGNLSAYCGAVSAGAAAACGIAYLNGADYDVIGKTLINSLGNVGGIICDGAKASCAAKISSAVDAGIMGYEMAKHDLFFPFGEGLVEKDYEQTIQNIGRMGCYGMKSTDVEILNIMIGK</sequence>
<dbReference type="InterPro" id="IPR005130">
    <property type="entry name" value="Ser_deHydtase-like_asu"/>
</dbReference>
<dbReference type="InterPro" id="IPR021144">
    <property type="entry name" value="UPF0597"/>
</dbReference>
<accession>A0A1W1ZA37</accession>
<dbReference type="PIRSF" id="PIRSF006054">
    <property type="entry name" value="UCP006054"/>
    <property type="match status" value="1"/>
</dbReference>